<sequence length="105" mass="11977">MSTTSDKKLARQGAKSPGDTYVYYINPSGLSVVDTIKEFEKEKQVHAHPGEKEFSVKGHIPWENIVKWETFRRGRKTATTTREDWEKIHKGGSQSPKKSPRSFNA</sequence>
<evidence type="ECO:0000313" key="3">
    <source>
        <dbReference type="Proteomes" id="UP001562357"/>
    </source>
</evidence>
<proteinExistence type="predicted"/>
<dbReference type="SUPFAM" id="SSF56399">
    <property type="entry name" value="ADP-ribosylation"/>
    <property type="match status" value="1"/>
</dbReference>
<evidence type="ECO:0000256" key="1">
    <source>
        <dbReference type="SAM" id="MobiDB-lite"/>
    </source>
</evidence>
<dbReference type="Proteomes" id="UP001562357">
    <property type="component" value="Unassembled WGS sequence"/>
</dbReference>
<protein>
    <submittedName>
        <fullName evidence="2">Uncharacterized protein</fullName>
    </submittedName>
</protein>
<feature type="compositionally biased region" description="Polar residues" evidence="1">
    <location>
        <begin position="92"/>
        <end position="105"/>
    </location>
</feature>
<keyword evidence="3" id="KW-1185">Reference proteome</keyword>
<dbReference type="EMBL" id="BAAFGZ010000355">
    <property type="protein sequence ID" value="GAB0138076.1"/>
    <property type="molecule type" value="Genomic_DNA"/>
</dbReference>
<dbReference type="Gene3D" id="3.90.210.10">
    <property type="entry name" value="Heat-Labile Enterotoxin, subunit A"/>
    <property type="match status" value="1"/>
</dbReference>
<organism evidence="2 3">
    <name type="scientific">Epichloe bromicola</name>
    <dbReference type="NCBI Taxonomy" id="79588"/>
    <lineage>
        <taxon>Eukaryota</taxon>
        <taxon>Fungi</taxon>
        <taxon>Dikarya</taxon>
        <taxon>Ascomycota</taxon>
        <taxon>Pezizomycotina</taxon>
        <taxon>Sordariomycetes</taxon>
        <taxon>Hypocreomycetidae</taxon>
        <taxon>Hypocreales</taxon>
        <taxon>Clavicipitaceae</taxon>
        <taxon>Epichloe</taxon>
    </lineage>
</organism>
<gene>
    <name evidence="2" type="primary">g6322</name>
    <name evidence="2" type="ORF">EsDP_00006322</name>
</gene>
<name>A0ABQ0CXB5_9HYPO</name>
<accession>A0ABQ0CXB5</accession>
<comment type="caution">
    <text evidence="2">The sequence shown here is derived from an EMBL/GenBank/DDBJ whole genome shotgun (WGS) entry which is preliminary data.</text>
</comment>
<reference evidence="3" key="1">
    <citation type="submission" date="2024-06" db="EMBL/GenBank/DDBJ databases">
        <title>Draft Genome Sequences of Epichloe bromicola Strains Isolated from Elymus ciliaris.</title>
        <authorList>
            <consortium name="Epichloe bromicola genome sequencing consortium"/>
            <person name="Miura A."/>
            <person name="Imano S."/>
            <person name="Ashida A."/>
            <person name="Sato I."/>
            <person name="Chiba S."/>
            <person name="Tanaka A."/>
            <person name="Camagna M."/>
            <person name="Takemoto D."/>
        </authorList>
    </citation>
    <scope>NUCLEOTIDE SEQUENCE [LARGE SCALE GENOMIC DNA]</scope>
    <source>
        <strain evidence="3">DP</strain>
    </source>
</reference>
<evidence type="ECO:0000313" key="2">
    <source>
        <dbReference type="EMBL" id="GAB0138076.1"/>
    </source>
</evidence>
<feature type="region of interest" description="Disordered" evidence="1">
    <location>
        <begin position="76"/>
        <end position="105"/>
    </location>
</feature>